<reference evidence="1 2" key="1">
    <citation type="submission" date="2019-03" db="EMBL/GenBank/DDBJ databases">
        <title>Ramlibacter henchirensis DSM 14656, whole genome shotgun sequence.</title>
        <authorList>
            <person name="Zhang X."/>
            <person name="Feng G."/>
            <person name="Zhu H."/>
        </authorList>
    </citation>
    <scope>NUCLEOTIDE SEQUENCE [LARGE SCALE GENOMIC DNA]</scope>
    <source>
        <strain evidence="1 2">DSM 14656</strain>
    </source>
</reference>
<gene>
    <name evidence="1" type="ORF">EZ313_19645</name>
</gene>
<name>A0A4Z0BMY9_9BURK</name>
<evidence type="ECO:0000313" key="2">
    <source>
        <dbReference type="Proteomes" id="UP000298180"/>
    </source>
</evidence>
<dbReference type="AlphaFoldDB" id="A0A4Z0BMY9"/>
<evidence type="ECO:0000313" key="1">
    <source>
        <dbReference type="EMBL" id="TFZ00667.1"/>
    </source>
</evidence>
<protein>
    <submittedName>
        <fullName evidence="1">Uncharacterized protein</fullName>
    </submittedName>
</protein>
<accession>A0A4Z0BMY9</accession>
<sequence>MDIDKLYRLEAHLEVLGEARRGRAEAYRNRIAASRALRTEATIAAHPEYQVMSLADLAARPSDELKQAGVDESLLRRAAVERHLADAIMRGDPRDEEEFVALSALVPRLRDYAMGAA</sequence>
<dbReference type="RefSeq" id="WP_135265005.1">
    <property type="nucleotide sequence ID" value="NZ_SMLM01000003.1"/>
</dbReference>
<comment type="caution">
    <text evidence="1">The sequence shown here is derived from an EMBL/GenBank/DDBJ whole genome shotgun (WGS) entry which is preliminary data.</text>
</comment>
<proteinExistence type="predicted"/>
<organism evidence="1 2">
    <name type="scientific">Ramlibacter henchirensis</name>
    <dbReference type="NCBI Taxonomy" id="204072"/>
    <lineage>
        <taxon>Bacteria</taxon>
        <taxon>Pseudomonadati</taxon>
        <taxon>Pseudomonadota</taxon>
        <taxon>Betaproteobacteria</taxon>
        <taxon>Burkholderiales</taxon>
        <taxon>Comamonadaceae</taxon>
        <taxon>Ramlibacter</taxon>
    </lineage>
</organism>
<keyword evidence="2" id="KW-1185">Reference proteome</keyword>
<dbReference type="EMBL" id="SMLM01000003">
    <property type="protein sequence ID" value="TFZ00667.1"/>
    <property type="molecule type" value="Genomic_DNA"/>
</dbReference>
<dbReference type="Proteomes" id="UP000298180">
    <property type="component" value="Unassembled WGS sequence"/>
</dbReference>